<sequence>MLKRKVKYSVSIVNRLTVLMLFLGAIALIALSISVRIANDTKGSAYMINQLGLLRMKNYQLLSMVPLEQSQYFRLDLFANIPLSSEYTQLLNRYELLDEFNQLQAHWNDELVPHIKQAQSIERIRDKINDYVLLIDNLVHGIDQKTERQLVSISRLQILFMVVIVLFLVTQMYYLRKHLLAPWKKLIRMAEGVSQHNFTERFNIRRKQDEFDILGLAFNKMSEQLESQYLLLEERVNEKTAELQHKNSIVSFLYQATKQLHTTKPLCERFLVILHQLEALTPLNQFQMRFYETDDLERYQEIGYDKQQKLPDCQNPTCSACLIPSKPYHKGGRSRYWYLQDENEKYGLLFAILPSDAALTDEQENLIAGLVEQMTMAIALDRQIERQKQYLLMKERSAMARELHDSIAQSLSCLKIHTSCLQMQADLSSQESEALLNTMRKEINIAYSQLRELITSFRLQLNQTGFYASLQELVKEFERKLNFPITFNYQLPLNMINSKYAIHLLQIIREALNNIYKHAKATQVKIDLTLAEHQVITVSIEDNGIGIQNHHQKENHYGLIIMQDRAELLNSNLVVESIPSQGTKIIITFKNNRDIPFIAIES</sequence>
<evidence type="ECO:0000313" key="12">
    <source>
        <dbReference type="Proteomes" id="UP001500171"/>
    </source>
</evidence>
<dbReference type="SUPFAM" id="SSF158472">
    <property type="entry name" value="HAMP domain-like"/>
    <property type="match status" value="1"/>
</dbReference>
<dbReference type="EC" id="2.7.13.3" evidence="7"/>
<keyword evidence="8" id="KW-1133">Transmembrane helix</keyword>
<keyword evidence="7 8" id="KW-0472">Membrane</keyword>
<dbReference type="Gene3D" id="3.30.565.10">
    <property type="entry name" value="Histidine kinase-like ATPase, C-terminal domain"/>
    <property type="match status" value="1"/>
</dbReference>
<evidence type="ECO:0000256" key="6">
    <source>
        <dbReference type="ARBA" id="ARBA00023012"/>
    </source>
</evidence>
<keyword evidence="4 7" id="KW-0808">Transferase</keyword>
<dbReference type="Pfam" id="PF00672">
    <property type="entry name" value="HAMP"/>
    <property type="match status" value="1"/>
</dbReference>
<dbReference type="PANTHER" id="PTHR24421:SF51">
    <property type="entry name" value="NITRATE_NITRITE SENSOR PROTEIN NARX"/>
    <property type="match status" value="1"/>
</dbReference>
<dbReference type="Gene3D" id="1.20.5.1930">
    <property type="match status" value="1"/>
</dbReference>
<reference evidence="12" key="1">
    <citation type="journal article" date="2019" name="Int. J. Syst. Evol. Microbiol.">
        <title>The Global Catalogue of Microorganisms (GCM) 10K type strain sequencing project: providing services to taxonomists for standard genome sequencing and annotation.</title>
        <authorList>
            <consortium name="The Broad Institute Genomics Platform"/>
            <consortium name="The Broad Institute Genome Sequencing Center for Infectious Disease"/>
            <person name="Wu L."/>
            <person name="Ma J."/>
        </authorList>
    </citation>
    <scope>NUCLEOTIDE SEQUENCE [LARGE SCALE GENOMIC DNA]</scope>
    <source>
        <strain evidence="12">JCM 18050</strain>
    </source>
</reference>
<keyword evidence="5 7" id="KW-0418">Kinase</keyword>
<feature type="transmembrane region" description="Helical" evidence="8">
    <location>
        <begin position="12"/>
        <end position="37"/>
    </location>
</feature>
<comment type="catalytic activity">
    <reaction evidence="1 7">
        <text>ATP + protein L-histidine = ADP + protein N-phospho-L-histidine.</text>
        <dbReference type="EC" id="2.7.13.3"/>
    </reaction>
</comment>
<dbReference type="SMART" id="SM00387">
    <property type="entry name" value="HATPase_c"/>
    <property type="match status" value="1"/>
</dbReference>
<evidence type="ECO:0000256" key="5">
    <source>
        <dbReference type="ARBA" id="ARBA00022777"/>
    </source>
</evidence>
<dbReference type="CDD" id="cd22900">
    <property type="entry name" value="NarX_sensor"/>
    <property type="match status" value="1"/>
</dbReference>
<dbReference type="SUPFAM" id="SSF55874">
    <property type="entry name" value="ATPase domain of HSP90 chaperone/DNA topoisomerase II/histidine kinase"/>
    <property type="match status" value="1"/>
</dbReference>
<keyword evidence="8" id="KW-0812">Transmembrane</keyword>
<keyword evidence="7" id="KW-0997">Cell inner membrane</keyword>
<dbReference type="PROSITE" id="PS50885">
    <property type="entry name" value="HAMP"/>
    <property type="match status" value="1"/>
</dbReference>
<keyword evidence="7" id="KW-0067">ATP-binding</keyword>
<keyword evidence="12" id="KW-1185">Reference proteome</keyword>
<dbReference type="InterPro" id="IPR005467">
    <property type="entry name" value="His_kinase_dom"/>
</dbReference>
<organism evidence="11 12">
    <name type="scientific">Orbus sasakiae</name>
    <dbReference type="NCBI Taxonomy" id="1078475"/>
    <lineage>
        <taxon>Bacteria</taxon>
        <taxon>Pseudomonadati</taxon>
        <taxon>Pseudomonadota</taxon>
        <taxon>Gammaproteobacteria</taxon>
        <taxon>Orbales</taxon>
        <taxon>Orbaceae</taxon>
        <taxon>Orbus</taxon>
    </lineage>
</organism>
<dbReference type="InterPro" id="IPR011712">
    <property type="entry name" value="Sig_transdc_His_kin_sub3_dim/P"/>
</dbReference>
<evidence type="ECO:0000313" key="11">
    <source>
        <dbReference type="EMBL" id="GAA5112454.1"/>
    </source>
</evidence>
<dbReference type="EMBL" id="BAABHY010000005">
    <property type="protein sequence ID" value="GAA5112454.1"/>
    <property type="molecule type" value="Genomic_DNA"/>
</dbReference>
<dbReference type="PIRSF" id="PIRSF003167">
    <property type="entry name" value="STHK_NarX/NarQ"/>
    <property type="match status" value="1"/>
</dbReference>
<dbReference type="PROSITE" id="PS50109">
    <property type="entry name" value="HIS_KIN"/>
    <property type="match status" value="1"/>
</dbReference>
<dbReference type="CDD" id="cd06225">
    <property type="entry name" value="HAMP"/>
    <property type="match status" value="1"/>
</dbReference>
<dbReference type="InterPro" id="IPR050482">
    <property type="entry name" value="Sensor_HK_TwoCompSys"/>
</dbReference>
<keyword evidence="7" id="KW-1003">Cell membrane</keyword>
<feature type="transmembrane region" description="Helical" evidence="8">
    <location>
        <begin position="156"/>
        <end position="175"/>
    </location>
</feature>
<comment type="subcellular location">
    <subcellularLocation>
        <location evidence="7">Cell inner membrane</location>
    </subcellularLocation>
    <subcellularLocation>
        <location evidence="2">Membrane</location>
    </subcellularLocation>
</comment>
<dbReference type="InterPro" id="IPR003660">
    <property type="entry name" value="HAMP_dom"/>
</dbReference>
<protein>
    <recommendedName>
        <fullName evidence="7">Sensor protein</fullName>
        <ecNumber evidence="7">2.7.13.3</ecNumber>
    </recommendedName>
</protein>
<keyword evidence="6 7" id="KW-0902">Two-component regulatory system</keyword>
<keyword evidence="3" id="KW-0597">Phosphoprotein</keyword>
<evidence type="ECO:0000256" key="7">
    <source>
        <dbReference type="PIRNR" id="PIRNR003167"/>
    </source>
</evidence>
<keyword evidence="7" id="KW-0547">Nucleotide-binding</keyword>
<dbReference type="InterPro" id="IPR036890">
    <property type="entry name" value="HATPase_C_sf"/>
</dbReference>
<evidence type="ECO:0000259" key="9">
    <source>
        <dbReference type="PROSITE" id="PS50109"/>
    </source>
</evidence>
<dbReference type="InterPro" id="IPR016380">
    <property type="entry name" value="Sig_transdc_His_kin_NarX/NarQ"/>
</dbReference>
<dbReference type="Pfam" id="PF07730">
    <property type="entry name" value="HisKA_3"/>
    <property type="match status" value="1"/>
</dbReference>
<name>A0ABP9NBG5_9GAMM</name>
<evidence type="ECO:0000259" key="10">
    <source>
        <dbReference type="PROSITE" id="PS50885"/>
    </source>
</evidence>
<dbReference type="RefSeq" id="WP_345491583.1">
    <property type="nucleotide sequence ID" value="NZ_BAABHY010000005.1"/>
</dbReference>
<dbReference type="Pfam" id="PF02518">
    <property type="entry name" value="HATPase_c"/>
    <property type="match status" value="1"/>
</dbReference>
<dbReference type="PANTHER" id="PTHR24421">
    <property type="entry name" value="NITRATE/NITRITE SENSOR PROTEIN NARX-RELATED"/>
    <property type="match status" value="1"/>
</dbReference>
<evidence type="ECO:0000256" key="4">
    <source>
        <dbReference type="ARBA" id="ARBA00022679"/>
    </source>
</evidence>
<dbReference type="InterPro" id="IPR042295">
    <property type="entry name" value="NarX-like_N_sf"/>
</dbReference>
<evidence type="ECO:0000256" key="8">
    <source>
        <dbReference type="SAM" id="Phobius"/>
    </source>
</evidence>
<dbReference type="GO" id="GO:0016301">
    <property type="term" value="F:kinase activity"/>
    <property type="evidence" value="ECO:0007669"/>
    <property type="project" value="UniProtKB-KW"/>
</dbReference>
<dbReference type="Proteomes" id="UP001500171">
    <property type="component" value="Unassembled WGS sequence"/>
</dbReference>
<dbReference type="InterPro" id="IPR003594">
    <property type="entry name" value="HATPase_dom"/>
</dbReference>
<dbReference type="NCBIfam" id="NF007896">
    <property type="entry name" value="PRK10600.1"/>
    <property type="match status" value="1"/>
</dbReference>
<evidence type="ECO:0000256" key="2">
    <source>
        <dbReference type="ARBA" id="ARBA00004370"/>
    </source>
</evidence>
<evidence type="ECO:0000256" key="3">
    <source>
        <dbReference type="ARBA" id="ARBA00022553"/>
    </source>
</evidence>
<accession>A0ABP9NBG5</accession>
<proteinExistence type="predicted"/>
<feature type="domain" description="Histidine kinase" evidence="9">
    <location>
        <begin position="402"/>
        <end position="593"/>
    </location>
</feature>
<dbReference type="Gene3D" id="1.10.287.130">
    <property type="match status" value="1"/>
</dbReference>
<dbReference type="CDD" id="cd16917">
    <property type="entry name" value="HATPase_UhpB-NarQ-NarX-like"/>
    <property type="match status" value="1"/>
</dbReference>
<evidence type="ECO:0000256" key="1">
    <source>
        <dbReference type="ARBA" id="ARBA00000085"/>
    </source>
</evidence>
<comment type="caution">
    <text evidence="11">The sequence shown here is derived from an EMBL/GenBank/DDBJ whole genome shotgun (WGS) entry which is preliminary data.</text>
</comment>
<dbReference type="Gene3D" id="1.20.120.960">
    <property type="entry name" value="Histidine kinase NarX, sensor domain"/>
    <property type="match status" value="1"/>
</dbReference>
<feature type="domain" description="HAMP" evidence="10">
    <location>
        <begin position="177"/>
        <end position="230"/>
    </location>
</feature>
<gene>
    <name evidence="11" type="primary">narX</name>
    <name evidence="11" type="ORF">GCM10023211_19100</name>
</gene>
<dbReference type="SMART" id="SM00304">
    <property type="entry name" value="HAMP"/>
    <property type="match status" value="1"/>
</dbReference>